<keyword evidence="3" id="KW-1185">Reference proteome</keyword>
<evidence type="ECO:0000256" key="1">
    <source>
        <dbReference type="SAM" id="MobiDB-lite"/>
    </source>
</evidence>
<feature type="region of interest" description="Disordered" evidence="1">
    <location>
        <begin position="43"/>
        <end position="87"/>
    </location>
</feature>
<dbReference type="RefSeq" id="WP_145268278.1">
    <property type="nucleotide sequence ID" value="NZ_CP036426.1"/>
</dbReference>
<dbReference type="KEGG" id="tpla:ElP_17210"/>
<reference evidence="2 3" key="1">
    <citation type="submission" date="2019-02" db="EMBL/GenBank/DDBJ databases">
        <title>Deep-cultivation of Planctomycetes and their phenomic and genomic characterization uncovers novel biology.</title>
        <authorList>
            <person name="Wiegand S."/>
            <person name="Jogler M."/>
            <person name="Boedeker C."/>
            <person name="Pinto D."/>
            <person name="Vollmers J."/>
            <person name="Rivas-Marin E."/>
            <person name="Kohn T."/>
            <person name="Peeters S.H."/>
            <person name="Heuer A."/>
            <person name="Rast P."/>
            <person name="Oberbeckmann S."/>
            <person name="Bunk B."/>
            <person name="Jeske O."/>
            <person name="Meyerdierks A."/>
            <person name="Storesund J.E."/>
            <person name="Kallscheuer N."/>
            <person name="Luecker S."/>
            <person name="Lage O.M."/>
            <person name="Pohl T."/>
            <person name="Merkel B.J."/>
            <person name="Hornburger P."/>
            <person name="Mueller R.-W."/>
            <person name="Bruemmer F."/>
            <person name="Labrenz M."/>
            <person name="Spormann A.M."/>
            <person name="Op den Camp H."/>
            <person name="Overmann J."/>
            <person name="Amann R."/>
            <person name="Jetten M.S.M."/>
            <person name="Mascher T."/>
            <person name="Medema M.H."/>
            <person name="Devos D.P."/>
            <person name="Kaster A.-K."/>
            <person name="Ovreas L."/>
            <person name="Rohde M."/>
            <person name="Galperin M.Y."/>
            <person name="Jogler C."/>
        </authorList>
    </citation>
    <scope>NUCLEOTIDE SEQUENCE [LARGE SCALE GENOMIC DNA]</scope>
    <source>
        <strain evidence="2 3">ElP</strain>
    </source>
</reference>
<dbReference type="EMBL" id="CP036426">
    <property type="protein sequence ID" value="QDV33841.1"/>
    <property type="molecule type" value="Genomic_DNA"/>
</dbReference>
<dbReference type="AlphaFoldDB" id="A0A518GZ42"/>
<dbReference type="Proteomes" id="UP000317835">
    <property type="component" value="Chromosome"/>
</dbReference>
<sequence>MTVPRPIPRQALTIAALIGLVAAVLPGPRAVAGTCHEADRPVFGLSTGGAGEPVPAPADRVGTVAEPSPVRIEPSCPSEDPDRGPTRLVVGGELPLSDAIRTAARTPSRGFLRADRDRSRPLQGPNRIDRPPRAR</sequence>
<protein>
    <submittedName>
        <fullName evidence="2">Uncharacterized protein</fullName>
    </submittedName>
</protein>
<accession>A0A518GZ42</accession>
<proteinExistence type="predicted"/>
<evidence type="ECO:0000313" key="2">
    <source>
        <dbReference type="EMBL" id="QDV33841.1"/>
    </source>
</evidence>
<gene>
    <name evidence="2" type="ORF">ElP_17210</name>
</gene>
<feature type="region of interest" description="Disordered" evidence="1">
    <location>
        <begin position="99"/>
        <end position="135"/>
    </location>
</feature>
<evidence type="ECO:0000313" key="3">
    <source>
        <dbReference type="Proteomes" id="UP000317835"/>
    </source>
</evidence>
<organism evidence="2 3">
    <name type="scientific">Tautonia plasticadhaerens</name>
    <dbReference type="NCBI Taxonomy" id="2527974"/>
    <lineage>
        <taxon>Bacteria</taxon>
        <taxon>Pseudomonadati</taxon>
        <taxon>Planctomycetota</taxon>
        <taxon>Planctomycetia</taxon>
        <taxon>Isosphaerales</taxon>
        <taxon>Isosphaeraceae</taxon>
        <taxon>Tautonia</taxon>
    </lineage>
</organism>
<name>A0A518GZ42_9BACT</name>